<name>A0A8B6G9C2_MYTGA</name>
<feature type="region of interest" description="Disordered" evidence="1">
    <location>
        <begin position="92"/>
        <end position="114"/>
    </location>
</feature>
<dbReference type="Proteomes" id="UP000596742">
    <property type="component" value="Unassembled WGS sequence"/>
</dbReference>
<sequence>MHVAKGKLCNRVVTVLRDTGCNGVVIKKSLVSIDCFLDDYQTCVLSDGSSVKVPIAIITIDSPYYQGEVKAWCMEQPLYDVIIGNIDGAREPYDPDISPSQAKTRDNPYPKLKNPGSIKDVISIEDIEHKQQSDASLSKLRQYVAEGRDFEKTSGTKNSFALPTLDQLPFKKDDNGIYLEVTDLVKFLKENQIDTDAKIIKKQNIIREVAKYKDRLYEEADGTRIPISSIFRYLFSHFDDFRVCAELCNDVIEHCTSKSQTPPLQKTHWSLYEKLKATVFTPNQIEIHTVIKETDLEFLDTN</sequence>
<keyword evidence="3" id="KW-1185">Reference proteome</keyword>
<proteinExistence type="predicted"/>
<evidence type="ECO:0000313" key="2">
    <source>
        <dbReference type="EMBL" id="VDI60749.1"/>
    </source>
</evidence>
<dbReference type="PANTHER" id="PTHR46888">
    <property type="entry name" value="ZINC KNUCKLE DOMAINCONTAINING PROTEIN-RELATED"/>
    <property type="match status" value="1"/>
</dbReference>
<dbReference type="EMBL" id="UYJE01008067">
    <property type="protein sequence ID" value="VDI60749.1"/>
    <property type="molecule type" value="Genomic_DNA"/>
</dbReference>
<dbReference type="OrthoDB" id="6119297at2759"/>
<accession>A0A8B6G9C2</accession>
<evidence type="ECO:0000313" key="3">
    <source>
        <dbReference type="Proteomes" id="UP000596742"/>
    </source>
</evidence>
<evidence type="ECO:0000256" key="1">
    <source>
        <dbReference type="SAM" id="MobiDB-lite"/>
    </source>
</evidence>
<reference evidence="2" key="1">
    <citation type="submission" date="2018-11" db="EMBL/GenBank/DDBJ databases">
        <authorList>
            <person name="Alioto T."/>
            <person name="Alioto T."/>
        </authorList>
    </citation>
    <scope>NUCLEOTIDE SEQUENCE</scope>
</reference>
<protein>
    <submittedName>
        <fullName evidence="2">Uncharacterized protein</fullName>
    </submittedName>
</protein>
<dbReference type="PANTHER" id="PTHR46888:SF1">
    <property type="entry name" value="RIBONUCLEASE H"/>
    <property type="match status" value="1"/>
</dbReference>
<gene>
    <name evidence="2" type="ORF">MGAL_10B018866</name>
</gene>
<organism evidence="2 3">
    <name type="scientific">Mytilus galloprovincialis</name>
    <name type="common">Mediterranean mussel</name>
    <dbReference type="NCBI Taxonomy" id="29158"/>
    <lineage>
        <taxon>Eukaryota</taxon>
        <taxon>Metazoa</taxon>
        <taxon>Spiralia</taxon>
        <taxon>Lophotrochozoa</taxon>
        <taxon>Mollusca</taxon>
        <taxon>Bivalvia</taxon>
        <taxon>Autobranchia</taxon>
        <taxon>Pteriomorphia</taxon>
        <taxon>Mytilida</taxon>
        <taxon>Mytiloidea</taxon>
        <taxon>Mytilidae</taxon>
        <taxon>Mytilinae</taxon>
        <taxon>Mytilus</taxon>
    </lineage>
</organism>
<dbReference type="AlphaFoldDB" id="A0A8B6G9C2"/>
<comment type="caution">
    <text evidence="2">The sequence shown here is derived from an EMBL/GenBank/DDBJ whole genome shotgun (WGS) entry which is preliminary data.</text>
</comment>